<proteinExistence type="predicted"/>
<evidence type="ECO:0000313" key="1">
    <source>
        <dbReference type="EMBL" id="CAG8818853.1"/>
    </source>
</evidence>
<comment type="caution">
    <text evidence="1">The sequence shown here is derived from an EMBL/GenBank/DDBJ whole genome shotgun (WGS) entry which is preliminary data.</text>
</comment>
<sequence length="304" mass="35315">KAAIISITSLNLKHNHPLNSMTNSYATKNRTLPEAVIQEIRFYMAQGNLSTIIQCRLLSAKFPEITIYLHDVESENSVIKSILQGHPSLCELAAILDLRLCDEARYINYNEWYYANANMKLRQLLYYYTVMESDELPASESSKEKYNTQQIYLNSLCSILSYNTIPKHWYKNEKMQDLCLDEQPYIKNNGIAQLIEGCLPCPNFFLCARLPSSIVMMFLVLKFAMQFRNDMIMEKLLILLRRRFEQRLTNINNNNKKDFDPNQEDLRLNGLKVALNKLKAKSLLRKTNMANMGSWALCTNLQEL</sequence>
<feature type="non-terminal residue" evidence="1">
    <location>
        <position position="1"/>
    </location>
</feature>
<protein>
    <submittedName>
        <fullName evidence="1">6625_t:CDS:1</fullName>
    </submittedName>
</protein>
<name>A0ACA9S1X6_9GLOM</name>
<reference evidence="1" key="1">
    <citation type="submission" date="2021-06" db="EMBL/GenBank/DDBJ databases">
        <authorList>
            <person name="Kallberg Y."/>
            <person name="Tangrot J."/>
            <person name="Rosling A."/>
        </authorList>
    </citation>
    <scope>NUCLEOTIDE SEQUENCE</scope>
    <source>
        <strain evidence="1">MA461A</strain>
    </source>
</reference>
<evidence type="ECO:0000313" key="2">
    <source>
        <dbReference type="Proteomes" id="UP000789920"/>
    </source>
</evidence>
<accession>A0ACA9S1X6</accession>
<keyword evidence="2" id="KW-1185">Reference proteome</keyword>
<feature type="non-terminal residue" evidence="1">
    <location>
        <position position="304"/>
    </location>
</feature>
<dbReference type="EMBL" id="CAJVQC010081542">
    <property type="protein sequence ID" value="CAG8818853.1"/>
    <property type="molecule type" value="Genomic_DNA"/>
</dbReference>
<organism evidence="1 2">
    <name type="scientific">Racocetra persica</name>
    <dbReference type="NCBI Taxonomy" id="160502"/>
    <lineage>
        <taxon>Eukaryota</taxon>
        <taxon>Fungi</taxon>
        <taxon>Fungi incertae sedis</taxon>
        <taxon>Mucoromycota</taxon>
        <taxon>Glomeromycotina</taxon>
        <taxon>Glomeromycetes</taxon>
        <taxon>Diversisporales</taxon>
        <taxon>Gigasporaceae</taxon>
        <taxon>Racocetra</taxon>
    </lineage>
</organism>
<gene>
    <name evidence="1" type="ORF">RPERSI_LOCUS24998</name>
</gene>
<dbReference type="Proteomes" id="UP000789920">
    <property type="component" value="Unassembled WGS sequence"/>
</dbReference>